<evidence type="ECO:0000256" key="4">
    <source>
        <dbReference type="ARBA" id="ARBA00022989"/>
    </source>
</evidence>
<evidence type="ECO:0000256" key="1">
    <source>
        <dbReference type="ARBA" id="ARBA00004141"/>
    </source>
</evidence>
<keyword evidence="4 6" id="KW-1133">Transmembrane helix</keyword>
<keyword evidence="10" id="KW-1185">Reference proteome</keyword>
<dbReference type="GO" id="GO:0030134">
    <property type="term" value="C:COPII-coated ER to Golgi transport vesicle"/>
    <property type="evidence" value="ECO:0007669"/>
    <property type="project" value="TreeGrafter"/>
</dbReference>
<keyword evidence="3 6" id="KW-0812">Transmembrane</keyword>
<dbReference type="Proteomes" id="UP000481153">
    <property type="component" value="Unassembled WGS sequence"/>
</dbReference>
<gene>
    <name evidence="9" type="ORF">Ae201684_000327</name>
</gene>
<evidence type="ECO:0000256" key="6">
    <source>
        <dbReference type="SAM" id="Phobius"/>
    </source>
</evidence>
<name>A0A6G0XXR0_9STRA</name>
<dbReference type="AlphaFoldDB" id="A0A6G0XXR0"/>
<keyword evidence="5 6" id="KW-0472">Membrane</keyword>
<dbReference type="Pfam" id="PF13850">
    <property type="entry name" value="ERGIC_N"/>
    <property type="match status" value="1"/>
</dbReference>
<evidence type="ECO:0000313" key="10">
    <source>
        <dbReference type="Proteomes" id="UP000481153"/>
    </source>
</evidence>
<feature type="domain" description="Endoplasmic reticulum vesicle transporter N-terminal" evidence="8">
    <location>
        <begin position="5"/>
        <end position="93"/>
    </location>
</feature>
<dbReference type="PANTHER" id="PTHR10984:SF25">
    <property type="entry name" value="ENDOPLASMIC RETICULUM-GOLGI INTERMEDIATE COMPARTMENT PROTEIN 3"/>
    <property type="match status" value="1"/>
</dbReference>
<protein>
    <recommendedName>
        <fullName evidence="11">Endoplasmic reticulum vesicle transporter C-terminal domain-containing protein</fullName>
    </recommendedName>
</protein>
<evidence type="ECO:0000256" key="5">
    <source>
        <dbReference type="ARBA" id="ARBA00023136"/>
    </source>
</evidence>
<sequence>MWNSLKGLDAYPKTMEEFKVRTMQGGLVSIAAVVLIVILVLSELSFHLTVDTVDKMYVDGERNVNVLINFDIEFPKMPCSIISLEHGDMQGRMHLDVIDNIHKIRLDPDGNSLGEMVKHEMGNSLKHEELRHHNDTGYYCGSCYSAGEPGDCCNTCDDVKNAYARKNWALPSLHTISQCMNDELEGILNGTVNEGCRVFGYLVVAKVAGKFYFAPSRIFENGYLLDTEVLDLTFRSFDNTHKIKKLTFGDEYPNMKNPLNLRNKTLPDGQRGAYQYFLKVVSTDYYFLNGDEIKSNQYSVTEHFLHMTPTGHKGLPRVSFAYEFSPIKFRIDQTQKGLFPFFTSICAIIGGVFTVMGLVDSAIHRLATKQAKKSSLL</sequence>
<feature type="transmembrane region" description="Helical" evidence="6">
    <location>
        <begin position="20"/>
        <end position="41"/>
    </location>
</feature>
<evidence type="ECO:0000259" key="7">
    <source>
        <dbReference type="Pfam" id="PF07970"/>
    </source>
</evidence>
<dbReference type="GO" id="GO:0005783">
    <property type="term" value="C:endoplasmic reticulum"/>
    <property type="evidence" value="ECO:0007669"/>
    <property type="project" value="TreeGrafter"/>
</dbReference>
<evidence type="ECO:0008006" key="11">
    <source>
        <dbReference type="Google" id="ProtNLM"/>
    </source>
</evidence>
<evidence type="ECO:0000313" key="9">
    <source>
        <dbReference type="EMBL" id="KAF0745299.1"/>
    </source>
</evidence>
<dbReference type="PANTHER" id="PTHR10984">
    <property type="entry name" value="ENDOPLASMIC RETICULUM-GOLGI INTERMEDIATE COMPARTMENT PROTEIN"/>
    <property type="match status" value="1"/>
</dbReference>
<comment type="subcellular location">
    <subcellularLocation>
        <location evidence="1">Membrane</location>
        <topology evidence="1">Multi-pass membrane protein</topology>
    </subcellularLocation>
</comment>
<reference evidence="9 10" key="1">
    <citation type="submission" date="2019-07" db="EMBL/GenBank/DDBJ databases">
        <title>Genomics analysis of Aphanomyces spp. identifies a new class of oomycete effector associated with host adaptation.</title>
        <authorList>
            <person name="Gaulin E."/>
        </authorList>
    </citation>
    <scope>NUCLEOTIDE SEQUENCE [LARGE SCALE GENOMIC DNA]</scope>
    <source>
        <strain evidence="9 10">ATCC 201684</strain>
    </source>
</reference>
<dbReference type="EMBL" id="VJMJ01000002">
    <property type="protein sequence ID" value="KAF0745299.1"/>
    <property type="molecule type" value="Genomic_DNA"/>
</dbReference>
<evidence type="ECO:0000256" key="2">
    <source>
        <dbReference type="ARBA" id="ARBA00005648"/>
    </source>
</evidence>
<dbReference type="InterPro" id="IPR039542">
    <property type="entry name" value="Erv_N"/>
</dbReference>
<evidence type="ECO:0000256" key="3">
    <source>
        <dbReference type="ARBA" id="ARBA00022692"/>
    </source>
</evidence>
<comment type="similarity">
    <text evidence="2">Belongs to the ERGIC family.</text>
</comment>
<dbReference type="Pfam" id="PF07970">
    <property type="entry name" value="COPIIcoated_ERV"/>
    <property type="match status" value="1"/>
</dbReference>
<evidence type="ECO:0000259" key="8">
    <source>
        <dbReference type="Pfam" id="PF13850"/>
    </source>
</evidence>
<feature type="domain" description="Endoplasmic reticulum vesicle transporter C-terminal" evidence="7">
    <location>
        <begin position="143"/>
        <end position="360"/>
    </location>
</feature>
<dbReference type="VEuPathDB" id="FungiDB:AeMF1_018147"/>
<comment type="caution">
    <text evidence="9">The sequence shown here is derived from an EMBL/GenBank/DDBJ whole genome shotgun (WGS) entry which is preliminary data.</text>
</comment>
<dbReference type="InterPro" id="IPR045888">
    <property type="entry name" value="Erv"/>
</dbReference>
<organism evidence="9 10">
    <name type="scientific">Aphanomyces euteiches</name>
    <dbReference type="NCBI Taxonomy" id="100861"/>
    <lineage>
        <taxon>Eukaryota</taxon>
        <taxon>Sar</taxon>
        <taxon>Stramenopiles</taxon>
        <taxon>Oomycota</taxon>
        <taxon>Saprolegniomycetes</taxon>
        <taxon>Saprolegniales</taxon>
        <taxon>Verrucalvaceae</taxon>
        <taxon>Aphanomyces</taxon>
    </lineage>
</organism>
<proteinExistence type="inferred from homology"/>
<accession>A0A6G0XXR0</accession>
<dbReference type="InterPro" id="IPR012936">
    <property type="entry name" value="Erv_C"/>
</dbReference>
<feature type="transmembrane region" description="Helical" evidence="6">
    <location>
        <begin position="338"/>
        <end position="359"/>
    </location>
</feature>
<dbReference type="GO" id="GO:0016020">
    <property type="term" value="C:membrane"/>
    <property type="evidence" value="ECO:0007669"/>
    <property type="project" value="UniProtKB-SubCell"/>
</dbReference>